<feature type="domain" description="MlaB-like STAS" evidence="2">
    <location>
        <begin position="23"/>
        <end position="96"/>
    </location>
</feature>
<dbReference type="RefSeq" id="WP_096365713.1">
    <property type="nucleotide sequence ID" value="NZ_AP018052.1"/>
</dbReference>
<dbReference type="InterPro" id="IPR030802">
    <property type="entry name" value="Permease_MalE"/>
</dbReference>
<dbReference type="EMBL" id="AP018052">
    <property type="protein sequence ID" value="BAZ93620.1"/>
    <property type="molecule type" value="Genomic_DNA"/>
</dbReference>
<dbReference type="PANTHER" id="PTHR30188">
    <property type="entry name" value="ABC TRANSPORTER PERMEASE PROTEIN-RELATED"/>
    <property type="match status" value="1"/>
</dbReference>
<feature type="transmembrane region" description="Helical" evidence="1">
    <location>
        <begin position="312"/>
        <end position="335"/>
    </location>
</feature>
<comment type="subcellular location">
    <subcellularLocation>
        <location evidence="1">Cell inner membrane</location>
        <topology evidence="1">Multi-pass membrane protein</topology>
    </subcellularLocation>
</comment>
<protein>
    <submittedName>
        <fullName evidence="3">ABC-type transporter, permease component</fullName>
    </submittedName>
</protein>
<feature type="transmembrane region" description="Helical" evidence="1">
    <location>
        <begin position="355"/>
        <end position="373"/>
    </location>
</feature>
<dbReference type="Pfam" id="PF02405">
    <property type="entry name" value="MlaE"/>
    <property type="match status" value="1"/>
</dbReference>
<keyword evidence="1" id="KW-0812">Transmembrane</keyword>
<dbReference type="Pfam" id="PF13466">
    <property type="entry name" value="STAS_2"/>
    <property type="match status" value="1"/>
</dbReference>
<comment type="similarity">
    <text evidence="1">Belongs to the MlaE permease family.</text>
</comment>
<keyword evidence="1" id="KW-1133">Transmembrane helix</keyword>
<dbReference type="NCBIfam" id="TIGR00056">
    <property type="entry name" value="MlaE family lipid ABC transporter permease subunit"/>
    <property type="match status" value="1"/>
</dbReference>
<keyword evidence="1" id="KW-0997">Cell inner membrane</keyword>
<dbReference type="Proteomes" id="UP000218765">
    <property type="component" value="Chromosome"/>
</dbReference>
<dbReference type="InterPro" id="IPR036513">
    <property type="entry name" value="STAS_dom_sf"/>
</dbReference>
<dbReference type="PANTHER" id="PTHR30188:SF3">
    <property type="entry name" value="ABC TRANSPORTER PERMEASE"/>
    <property type="match status" value="1"/>
</dbReference>
<name>A0A1Z4VPR6_9GAMM</name>
<comment type="caution">
    <text evidence="1">Lacks conserved residue(s) required for the propagation of feature annotation.</text>
</comment>
<dbReference type="GO" id="GO:0043190">
    <property type="term" value="C:ATP-binding cassette (ABC) transporter complex"/>
    <property type="evidence" value="ECO:0007669"/>
    <property type="project" value="InterPro"/>
</dbReference>
<keyword evidence="4" id="KW-1185">Reference proteome</keyword>
<accession>A0A1Z4VPR6</accession>
<dbReference type="GO" id="GO:0005548">
    <property type="term" value="F:phospholipid transporter activity"/>
    <property type="evidence" value="ECO:0007669"/>
    <property type="project" value="TreeGrafter"/>
</dbReference>
<reference evidence="3 4" key="1">
    <citation type="submission" date="2017-05" db="EMBL/GenBank/DDBJ databases">
        <title>Thiocyanate degradation by Thiohalobacter thiocyanaticus FOKN1.</title>
        <authorList>
            <person name="Oshiki M."/>
            <person name="Fukushima T."/>
            <person name="Kawano S."/>
            <person name="Nakagawa J."/>
        </authorList>
    </citation>
    <scope>NUCLEOTIDE SEQUENCE [LARGE SCALE GENOMIC DNA]</scope>
    <source>
        <strain evidence="3 4">FOKN1</strain>
    </source>
</reference>
<evidence type="ECO:0000256" key="1">
    <source>
        <dbReference type="RuleBase" id="RU362044"/>
    </source>
</evidence>
<dbReference type="InterPro" id="IPR003453">
    <property type="entry name" value="ABC_MlaE_roteobac"/>
</dbReference>
<dbReference type="OrthoDB" id="9810518at2"/>
<evidence type="ECO:0000313" key="3">
    <source>
        <dbReference type="EMBL" id="BAZ93620.1"/>
    </source>
</evidence>
<keyword evidence="1" id="KW-1003">Cell membrane</keyword>
<proteinExistence type="inferred from homology"/>
<evidence type="ECO:0000259" key="2">
    <source>
        <dbReference type="Pfam" id="PF13466"/>
    </source>
</evidence>
<gene>
    <name evidence="3" type="ORF">FOKN1_1221</name>
</gene>
<evidence type="ECO:0000313" key="4">
    <source>
        <dbReference type="Proteomes" id="UP000218765"/>
    </source>
</evidence>
<organism evidence="3 4">
    <name type="scientific">Thiohalobacter thiocyanaticus</name>
    <dbReference type="NCBI Taxonomy" id="585455"/>
    <lineage>
        <taxon>Bacteria</taxon>
        <taxon>Pseudomonadati</taxon>
        <taxon>Pseudomonadota</taxon>
        <taxon>Gammaproteobacteria</taxon>
        <taxon>Thiohalobacterales</taxon>
        <taxon>Thiohalobacteraceae</taxon>
        <taxon>Thiohalobacter</taxon>
    </lineage>
</organism>
<feature type="transmembrane region" description="Helical" evidence="1">
    <location>
        <begin position="169"/>
        <end position="187"/>
    </location>
</feature>
<dbReference type="KEGG" id="ttc:FOKN1_1221"/>
<dbReference type="SUPFAM" id="SSF52091">
    <property type="entry name" value="SpoIIaa-like"/>
    <property type="match status" value="1"/>
</dbReference>
<dbReference type="InterPro" id="IPR058548">
    <property type="entry name" value="MlaB-like_STAS"/>
</dbReference>
<dbReference type="Gene3D" id="3.30.750.24">
    <property type="entry name" value="STAS domain"/>
    <property type="match status" value="1"/>
</dbReference>
<keyword evidence="1" id="KW-0472">Membrane</keyword>
<sequence length="375" mass="40388">MHAAPDSDAAGLEQVDAGTWRCHGRWTVDGVDRLSRELERRAAPGSGRLMLQGEAILAMDTAGAWLLHSLLERWRNQGCRVVTAGFADHHLDLLTRLEELAEPPVPAPPKPLRGLHRIGKSSLDALQELFELLSFAGETFLVLLQALARPWRIRWKAVLADMENAGMRALGIVGLLSFLMGVVIAYQGAVQLRLYGANIYVADLVGLSMLRELAPLLAAIIVAGRTGSAYTAQIGTMQVTEEVAALRTIGISPFELLVLPKVISLCLALPLLSVFADVMGVLGGMVMAKLQLGLGFVPFLDRLNEAVTLRSFLLGLGKAPVFALIVVLVGCFQGFKVAGSAASVGHHTTLSVVQSIFLVIVADAWFSILFSWLNI</sequence>
<feature type="transmembrane region" description="Helical" evidence="1">
    <location>
        <begin position="281"/>
        <end position="300"/>
    </location>
</feature>
<dbReference type="AlphaFoldDB" id="A0A1Z4VPR6"/>